<evidence type="ECO:0000256" key="2">
    <source>
        <dbReference type="ARBA" id="ARBA00022737"/>
    </source>
</evidence>
<dbReference type="PANTHER" id="PTHR48051">
    <property type="match status" value="1"/>
</dbReference>
<reference evidence="4" key="1">
    <citation type="submission" date="2020-02" db="EMBL/GenBank/DDBJ databases">
        <authorList>
            <person name="Palmer J.M."/>
        </authorList>
    </citation>
    <scope>NUCLEOTIDE SEQUENCE</scope>
    <source>
        <strain evidence="4">EPUS1.4</strain>
        <tissue evidence="4">Thallus</tissue>
    </source>
</reference>
<protein>
    <submittedName>
        <fullName evidence="4">Uncharacterized protein</fullName>
    </submittedName>
</protein>
<feature type="region of interest" description="Disordered" evidence="3">
    <location>
        <begin position="1"/>
        <end position="63"/>
    </location>
</feature>
<dbReference type="InterPro" id="IPR001611">
    <property type="entry name" value="Leu-rich_rpt"/>
</dbReference>
<accession>A0A8H7AHQ1</accession>
<dbReference type="PANTHER" id="PTHR48051:SF1">
    <property type="entry name" value="RAS SUPPRESSOR PROTEIN 1"/>
    <property type="match status" value="1"/>
</dbReference>
<evidence type="ECO:0000256" key="1">
    <source>
        <dbReference type="ARBA" id="ARBA00022614"/>
    </source>
</evidence>
<dbReference type="Pfam" id="PF13855">
    <property type="entry name" value="LRR_8"/>
    <property type="match status" value="1"/>
</dbReference>
<dbReference type="GO" id="GO:0005737">
    <property type="term" value="C:cytoplasm"/>
    <property type="evidence" value="ECO:0007669"/>
    <property type="project" value="TreeGrafter"/>
</dbReference>
<dbReference type="InterPro" id="IPR032675">
    <property type="entry name" value="LRR_dom_sf"/>
</dbReference>
<feature type="compositionally biased region" description="Low complexity" evidence="3">
    <location>
        <begin position="9"/>
        <end position="20"/>
    </location>
</feature>
<dbReference type="Gene3D" id="3.80.10.10">
    <property type="entry name" value="Ribonuclease Inhibitor"/>
    <property type="match status" value="1"/>
</dbReference>
<dbReference type="SUPFAM" id="SSF52058">
    <property type="entry name" value="L domain-like"/>
    <property type="match status" value="1"/>
</dbReference>
<dbReference type="AlphaFoldDB" id="A0A8H7AHQ1"/>
<evidence type="ECO:0000313" key="4">
    <source>
        <dbReference type="EMBL" id="KAF7509325.1"/>
    </source>
</evidence>
<evidence type="ECO:0000256" key="3">
    <source>
        <dbReference type="SAM" id="MobiDB-lite"/>
    </source>
</evidence>
<keyword evidence="5" id="KW-1185">Reference proteome</keyword>
<dbReference type="SMART" id="SM00369">
    <property type="entry name" value="LRR_TYP"/>
    <property type="match status" value="2"/>
</dbReference>
<dbReference type="Proteomes" id="UP000606974">
    <property type="component" value="Unassembled WGS sequence"/>
</dbReference>
<keyword evidence="1" id="KW-0433">Leucine-rich repeat</keyword>
<comment type="caution">
    <text evidence="4">The sequence shown here is derived from an EMBL/GenBank/DDBJ whole genome shotgun (WGS) entry which is preliminary data.</text>
</comment>
<dbReference type="OrthoDB" id="1274115at2759"/>
<organism evidence="4 5">
    <name type="scientific">Endocarpon pusillum</name>
    <dbReference type="NCBI Taxonomy" id="364733"/>
    <lineage>
        <taxon>Eukaryota</taxon>
        <taxon>Fungi</taxon>
        <taxon>Dikarya</taxon>
        <taxon>Ascomycota</taxon>
        <taxon>Pezizomycotina</taxon>
        <taxon>Eurotiomycetes</taxon>
        <taxon>Chaetothyriomycetidae</taxon>
        <taxon>Verrucariales</taxon>
        <taxon>Verrucariaceae</taxon>
        <taxon>Endocarpon</taxon>
    </lineage>
</organism>
<dbReference type="PROSITE" id="PS51450">
    <property type="entry name" value="LRR"/>
    <property type="match status" value="1"/>
</dbReference>
<evidence type="ECO:0000313" key="5">
    <source>
        <dbReference type="Proteomes" id="UP000606974"/>
    </source>
</evidence>
<dbReference type="InterPro" id="IPR003591">
    <property type="entry name" value="Leu-rich_rpt_typical-subtyp"/>
</dbReference>
<sequence length="481" mass="53624">MTEQEVDLPPISSSQDQSPPETYELHNGRKRPRLEYDLSTSSDPALFSSDDHAPTAEDYASKRRKKKWQGTWWGEKVKGSASGTSTGSKREFTRNFDSGVWMGSEGTDTSLEDEILDELRSTDNKSCLPLPPIYSEQRLNMLEKDVVALDDASEYEVPHCHIQETASKPTRNALLNAAVDKIIDRCLEAGDENVDLSSMSLDHVPNESLRRLRSLTKHTTIWDIPPSQDSYSSLEPTLRLYLSNNGITSFPSEVLNLANLSVLSLRHNKLTKLPPALAKLPRLTNINIAGNELKNLPYEMLDLYKRPDFQMNATANPFSQPQSAIPPNSDIEKWMFTTNPLFLAQQKPIYFHADGSKANDAAPRGLCSRVPSLLEFALRKCKDLPDLMDIEKECTAGGGPSTLAGPLAMAQEATKYGDLECTVCGRSYVLPRVQWLEWYMVPIGSRRDFASSNVVAARHIPFLRQGCSWSCVDIVEVTVAS</sequence>
<dbReference type="InterPro" id="IPR050216">
    <property type="entry name" value="LRR_domain-containing"/>
</dbReference>
<name>A0A8H7AHQ1_9EURO</name>
<gene>
    <name evidence="4" type="ORF">GJ744_008219</name>
</gene>
<dbReference type="EMBL" id="JAACFV010000043">
    <property type="protein sequence ID" value="KAF7509325.1"/>
    <property type="molecule type" value="Genomic_DNA"/>
</dbReference>
<feature type="compositionally biased region" description="Basic and acidic residues" evidence="3">
    <location>
        <begin position="49"/>
        <end position="61"/>
    </location>
</feature>
<keyword evidence="2" id="KW-0677">Repeat</keyword>
<proteinExistence type="predicted"/>